<accession>A0A0X3PC61</accession>
<dbReference type="SUPFAM" id="SSF53613">
    <property type="entry name" value="Ribokinase-like"/>
    <property type="match status" value="1"/>
</dbReference>
<dbReference type="PANTHER" id="PTHR45769:SF3">
    <property type="entry name" value="ADENOSINE KINASE"/>
    <property type="match status" value="1"/>
</dbReference>
<organism evidence="12">
    <name type="scientific">Schistocephalus solidus</name>
    <name type="common">Tapeworm</name>
    <dbReference type="NCBI Taxonomy" id="70667"/>
    <lineage>
        <taxon>Eukaryota</taxon>
        <taxon>Metazoa</taxon>
        <taxon>Spiralia</taxon>
        <taxon>Lophotrochozoa</taxon>
        <taxon>Platyhelminthes</taxon>
        <taxon>Cestoda</taxon>
        <taxon>Eucestoda</taxon>
        <taxon>Diphyllobothriidea</taxon>
        <taxon>Diphyllobothriidae</taxon>
        <taxon>Schistocephalus</taxon>
    </lineage>
</organism>
<dbReference type="GO" id="GO:0005829">
    <property type="term" value="C:cytosol"/>
    <property type="evidence" value="ECO:0007669"/>
    <property type="project" value="TreeGrafter"/>
</dbReference>
<comment type="similarity">
    <text evidence="2 10">Belongs to the carbohydrate kinase PfkB family.</text>
</comment>
<evidence type="ECO:0000256" key="8">
    <source>
        <dbReference type="ARBA" id="ARBA00022840"/>
    </source>
</evidence>
<dbReference type="AlphaFoldDB" id="A0A0X3PC61"/>
<keyword evidence="10" id="KW-0539">Nucleus</keyword>
<dbReference type="EC" id="2.7.1.20" evidence="3 10"/>
<dbReference type="PROSITE" id="PS00584">
    <property type="entry name" value="PFKB_KINASES_2"/>
    <property type="match status" value="1"/>
</dbReference>
<comment type="subcellular location">
    <subcellularLocation>
        <location evidence="10">Nucleus</location>
    </subcellularLocation>
</comment>
<dbReference type="CDD" id="cd01168">
    <property type="entry name" value="adenosine_kinase"/>
    <property type="match status" value="1"/>
</dbReference>
<dbReference type="InterPro" id="IPR002173">
    <property type="entry name" value="Carboh/pur_kinase_PfkB_CS"/>
</dbReference>
<dbReference type="PANTHER" id="PTHR45769">
    <property type="entry name" value="ADENOSINE KINASE"/>
    <property type="match status" value="1"/>
</dbReference>
<dbReference type="GO" id="GO:0006166">
    <property type="term" value="P:purine ribonucleoside salvage"/>
    <property type="evidence" value="ECO:0007669"/>
    <property type="project" value="UniProtKB-KW"/>
</dbReference>
<dbReference type="GO" id="GO:0006144">
    <property type="term" value="P:purine nucleobase metabolic process"/>
    <property type="evidence" value="ECO:0007669"/>
    <property type="project" value="TreeGrafter"/>
</dbReference>
<dbReference type="GO" id="GO:0005634">
    <property type="term" value="C:nucleus"/>
    <property type="evidence" value="ECO:0007669"/>
    <property type="project" value="UniProtKB-SubCell"/>
</dbReference>
<comment type="cofactor">
    <cofactor evidence="10">
        <name>Mg(2+)</name>
        <dbReference type="ChEBI" id="CHEBI:18420"/>
    </cofactor>
    <text evidence="10">Binds 3 Mg(2+) ions per subunit.</text>
</comment>
<feature type="domain" description="Carbohydrate kinase PfkB" evidence="11">
    <location>
        <begin position="53"/>
        <end position="341"/>
    </location>
</feature>
<evidence type="ECO:0000256" key="4">
    <source>
        <dbReference type="ARBA" id="ARBA00022679"/>
    </source>
</evidence>
<dbReference type="Pfam" id="PF00294">
    <property type="entry name" value="PfkB"/>
    <property type="match status" value="1"/>
</dbReference>
<evidence type="ECO:0000313" key="12">
    <source>
        <dbReference type="EMBL" id="JAP48900.1"/>
    </source>
</evidence>
<dbReference type="InterPro" id="IPR029056">
    <property type="entry name" value="Ribokinase-like"/>
</dbReference>
<evidence type="ECO:0000256" key="1">
    <source>
        <dbReference type="ARBA" id="ARBA00004801"/>
    </source>
</evidence>
<dbReference type="PRINTS" id="PR00989">
    <property type="entry name" value="ADENOKINASE"/>
</dbReference>
<dbReference type="Gene3D" id="3.40.1190.20">
    <property type="match status" value="1"/>
</dbReference>
<sequence length="349" mass="37656">MEMSFHGKKYCILGLGHPLLDIQANVSEKLLKKYVVKANGATLSGPGQIGLYEDLLANFNLTYVAGGSAQNTMRMIQWLLQDSKTISCSYLGCVGNDKSGEILLQNMEETGVQAVYEVSNALPTGVCLVLVSGSNRSLVTSLGAAAVFSLDFLREKPAWGMVKEASMYYFLGYFLVSSMDSVMAIVEHAVARRKVVCFNLGAPYVCRLFTERVDRILPYTDLVIGTGDEALAFAEAHQMKDRSLTAVAKFIAGYGWVGRPRHRLVIITQGPDPILLVSSENMLVHTIPVDPIPPENTVDTNGAGDAFAAGFISEFITSGSVEDATLAGKKAAAYILGKSGFSLGPRTEY</sequence>
<evidence type="ECO:0000256" key="9">
    <source>
        <dbReference type="PIRSR" id="PIRSR601805-1"/>
    </source>
</evidence>
<dbReference type="InterPro" id="IPR001805">
    <property type="entry name" value="Adenokinase"/>
</dbReference>
<keyword evidence="10" id="KW-0460">Magnesium</keyword>
<evidence type="ECO:0000256" key="2">
    <source>
        <dbReference type="ARBA" id="ARBA00010688"/>
    </source>
</evidence>
<evidence type="ECO:0000256" key="7">
    <source>
        <dbReference type="ARBA" id="ARBA00022777"/>
    </source>
</evidence>
<evidence type="ECO:0000256" key="6">
    <source>
        <dbReference type="ARBA" id="ARBA00022741"/>
    </source>
</evidence>
<dbReference type="Gene3D" id="3.30.1110.10">
    <property type="match status" value="1"/>
</dbReference>
<protein>
    <recommendedName>
        <fullName evidence="3 10">Adenosine kinase</fullName>
        <shortName evidence="10">AK</shortName>
        <ecNumber evidence="3 10">2.7.1.20</ecNumber>
    </recommendedName>
    <alternativeName>
        <fullName evidence="10">Adenosine 5'-phosphotransferase</fullName>
    </alternativeName>
</protein>
<dbReference type="GO" id="GO:0004001">
    <property type="term" value="F:adenosine kinase activity"/>
    <property type="evidence" value="ECO:0007669"/>
    <property type="project" value="UniProtKB-UniRule"/>
</dbReference>
<evidence type="ECO:0000256" key="3">
    <source>
        <dbReference type="ARBA" id="ARBA00012119"/>
    </source>
</evidence>
<comment type="function">
    <text evidence="10">ATP dependent phosphorylation of adenosine and other related nucleoside analogs to monophosphate derivatives.</text>
</comment>
<proteinExistence type="inferred from homology"/>
<dbReference type="GO" id="GO:0044209">
    <property type="term" value="P:AMP salvage"/>
    <property type="evidence" value="ECO:0007669"/>
    <property type="project" value="UniProtKB-UniRule"/>
</dbReference>
<evidence type="ECO:0000256" key="5">
    <source>
        <dbReference type="ARBA" id="ARBA00022726"/>
    </source>
</evidence>
<keyword evidence="4 10" id="KW-0808">Transferase</keyword>
<gene>
    <name evidence="12" type="primary">ADK2</name>
    <name evidence="12" type="ORF">TR11334</name>
</gene>
<evidence type="ECO:0000259" key="11">
    <source>
        <dbReference type="Pfam" id="PF00294"/>
    </source>
</evidence>
<keyword evidence="6 10" id="KW-0547">Nucleotide-binding</keyword>
<comment type="subunit">
    <text evidence="10">Monomer.</text>
</comment>
<dbReference type="InterPro" id="IPR011611">
    <property type="entry name" value="PfkB_dom"/>
</dbReference>
<evidence type="ECO:0000256" key="10">
    <source>
        <dbReference type="RuleBase" id="RU368116"/>
    </source>
</evidence>
<reference evidence="12" key="1">
    <citation type="submission" date="2016-01" db="EMBL/GenBank/DDBJ databases">
        <title>Reference transcriptome for the parasite Schistocephalus solidus: insights into the molecular evolution of parasitism.</title>
        <authorList>
            <person name="Hebert F.O."/>
            <person name="Grambauer S."/>
            <person name="Barber I."/>
            <person name="Landry C.R."/>
            <person name="Aubin-Horth N."/>
        </authorList>
    </citation>
    <scope>NUCLEOTIDE SEQUENCE</scope>
</reference>
<dbReference type="GO" id="GO:0005524">
    <property type="term" value="F:ATP binding"/>
    <property type="evidence" value="ECO:0007669"/>
    <property type="project" value="UniProtKB-UniRule"/>
</dbReference>
<name>A0A0X3PC61_SCHSO</name>
<feature type="active site" description="Proton acceptor" evidence="9">
    <location>
        <position position="305"/>
    </location>
</feature>
<dbReference type="UniPathway" id="UPA00588">
    <property type="reaction ID" value="UER00659"/>
</dbReference>
<comment type="catalytic activity">
    <reaction evidence="10">
        <text>adenosine + ATP = AMP + ADP + H(+)</text>
        <dbReference type="Rhea" id="RHEA:20824"/>
        <dbReference type="ChEBI" id="CHEBI:15378"/>
        <dbReference type="ChEBI" id="CHEBI:16335"/>
        <dbReference type="ChEBI" id="CHEBI:30616"/>
        <dbReference type="ChEBI" id="CHEBI:456215"/>
        <dbReference type="ChEBI" id="CHEBI:456216"/>
        <dbReference type="EC" id="2.7.1.20"/>
    </reaction>
</comment>
<comment type="pathway">
    <text evidence="1 10">Purine metabolism; AMP biosynthesis via salvage pathway; AMP from adenosine: step 1/1.</text>
</comment>
<keyword evidence="7 10" id="KW-0418">Kinase</keyword>
<dbReference type="EMBL" id="GEEE01014325">
    <property type="protein sequence ID" value="JAP48900.1"/>
    <property type="molecule type" value="Transcribed_RNA"/>
</dbReference>
<keyword evidence="8 10" id="KW-0067">ATP-binding</keyword>
<keyword evidence="5 10" id="KW-0660">Purine salvage</keyword>